<dbReference type="EMBL" id="FXBB01000026">
    <property type="protein sequence ID" value="SMG39319.1"/>
    <property type="molecule type" value="Genomic_DNA"/>
</dbReference>
<evidence type="ECO:0000256" key="5">
    <source>
        <dbReference type="ARBA" id="ARBA00022833"/>
    </source>
</evidence>
<feature type="binding site" evidence="10">
    <location>
        <position position="26"/>
    </location>
    <ligand>
        <name>Zn(2+)</name>
        <dbReference type="ChEBI" id="CHEBI:29105"/>
    </ligand>
</feature>
<keyword evidence="4 8" id="KW-0479">Metal-binding</keyword>
<dbReference type="RefSeq" id="WP_085545100.1">
    <property type="nucleotide sequence ID" value="NZ_FXBB01000026.1"/>
</dbReference>
<dbReference type="InterPro" id="IPR007115">
    <property type="entry name" value="6-PTP_synth/QueD"/>
</dbReference>
<name>A0A1X7KEJ9_9BACT</name>
<dbReference type="SUPFAM" id="SSF55620">
    <property type="entry name" value="Tetrahydrobiopterin biosynthesis enzymes-like"/>
    <property type="match status" value="1"/>
</dbReference>
<feature type="active site" description="Charge relay system" evidence="9">
    <location>
        <position position="107"/>
    </location>
</feature>
<evidence type="ECO:0000256" key="10">
    <source>
        <dbReference type="PIRSR" id="PIRSR006113-2"/>
    </source>
</evidence>
<dbReference type="PIRSF" id="PIRSF006113">
    <property type="entry name" value="PTP_synth"/>
    <property type="match status" value="1"/>
</dbReference>
<comment type="similarity">
    <text evidence="2 8">Belongs to the PTPS family. QueD subfamily.</text>
</comment>
<keyword evidence="6 8" id="KW-0456">Lyase</keyword>
<evidence type="ECO:0000256" key="2">
    <source>
        <dbReference type="ARBA" id="ARBA00008900"/>
    </source>
</evidence>
<evidence type="ECO:0000256" key="3">
    <source>
        <dbReference type="ARBA" id="ARBA00018141"/>
    </source>
</evidence>
<feature type="active site" description="Charge relay system" evidence="9">
    <location>
        <position position="66"/>
    </location>
</feature>
<dbReference type="EC" id="4.-.-.-" evidence="8"/>
<dbReference type="PANTHER" id="PTHR12589:SF7">
    <property type="entry name" value="6-PYRUVOYL TETRAHYDROBIOPTERIN SYNTHASE"/>
    <property type="match status" value="1"/>
</dbReference>
<evidence type="ECO:0000256" key="4">
    <source>
        <dbReference type="ARBA" id="ARBA00022723"/>
    </source>
</evidence>
<dbReference type="UniPathway" id="UPA00391"/>
<gene>
    <name evidence="11" type="ORF">SAMN06275492_1263</name>
</gene>
<evidence type="ECO:0000256" key="8">
    <source>
        <dbReference type="PIRNR" id="PIRNR006113"/>
    </source>
</evidence>
<dbReference type="STRING" id="561720.SAMN06275492_1263"/>
<dbReference type="Proteomes" id="UP000193355">
    <property type="component" value="Unassembled WGS sequence"/>
</dbReference>
<keyword evidence="5 8" id="KW-0862">Zinc</keyword>
<comment type="catalytic activity">
    <reaction evidence="7 8">
        <text>7,8-dihydroneopterin 3'-triphosphate + H2O = 6-carboxy-5,6,7,8-tetrahydropterin + triphosphate + acetaldehyde + 2 H(+)</text>
        <dbReference type="Rhea" id="RHEA:27966"/>
        <dbReference type="ChEBI" id="CHEBI:15343"/>
        <dbReference type="ChEBI" id="CHEBI:15377"/>
        <dbReference type="ChEBI" id="CHEBI:15378"/>
        <dbReference type="ChEBI" id="CHEBI:18036"/>
        <dbReference type="ChEBI" id="CHEBI:58462"/>
        <dbReference type="ChEBI" id="CHEBI:61032"/>
        <dbReference type="EC" id="4.1.2.50"/>
    </reaction>
</comment>
<protein>
    <recommendedName>
        <fullName evidence="3 8">6-carboxy-5,6,7,8-tetrahydropterin synthase</fullName>
        <ecNumber evidence="8">4.-.-.-</ecNumber>
    </recommendedName>
</protein>
<evidence type="ECO:0000313" key="11">
    <source>
        <dbReference type="EMBL" id="SMG39319.1"/>
    </source>
</evidence>
<evidence type="ECO:0000313" key="12">
    <source>
        <dbReference type="Proteomes" id="UP000193355"/>
    </source>
</evidence>
<proteinExistence type="inferred from homology"/>
<comment type="pathway">
    <text evidence="1 8">Purine metabolism; 7-cyano-7-deazaguanine biosynthesis.</text>
</comment>
<feature type="binding site" evidence="10">
    <location>
        <position position="13"/>
    </location>
    <ligand>
        <name>Zn(2+)</name>
        <dbReference type="ChEBI" id="CHEBI:29105"/>
    </ligand>
</feature>
<comment type="cofactor">
    <cofactor evidence="8 10">
        <name>Zn(2+)</name>
        <dbReference type="ChEBI" id="CHEBI:29105"/>
    </cofactor>
    <text evidence="8 10">Binds 1 zinc ion per subunit.</text>
</comment>
<reference evidence="12" key="1">
    <citation type="submission" date="2017-04" db="EMBL/GenBank/DDBJ databases">
        <authorList>
            <person name="Varghese N."/>
            <person name="Submissions S."/>
        </authorList>
    </citation>
    <scope>NUCLEOTIDE SEQUENCE [LARGE SCALE GENOMIC DNA]</scope>
    <source>
        <strain evidence="12">USBA 82</strain>
    </source>
</reference>
<dbReference type="GO" id="GO:0070497">
    <property type="term" value="F:6-carboxytetrahydropterin synthase activity"/>
    <property type="evidence" value="ECO:0007669"/>
    <property type="project" value="UniProtKB-EC"/>
</dbReference>
<dbReference type="AlphaFoldDB" id="A0A1X7KEJ9"/>
<accession>A0A1X7KEJ9</accession>
<dbReference type="NCBIfam" id="TIGR03367">
    <property type="entry name" value="queuosine_QueD"/>
    <property type="match status" value="1"/>
</dbReference>
<feature type="binding site" evidence="10">
    <location>
        <position position="28"/>
    </location>
    <ligand>
        <name>Zn(2+)</name>
        <dbReference type="ChEBI" id="CHEBI:29105"/>
    </ligand>
</feature>
<evidence type="ECO:0000256" key="6">
    <source>
        <dbReference type="ARBA" id="ARBA00023239"/>
    </source>
</evidence>
<dbReference type="PANTHER" id="PTHR12589">
    <property type="entry name" value="PYRUVOYL TETRAHYDROBIOPTERIN SYNTHASE"/>
    <property type="match status" value="1"/>
</dbReference>
<dbReference type="Pfam" id="PF01242">
    <property type="entry name" value="PTPS"/>
    <property type="match status" value="1"/>
</dbReference>
<evidence type="ECO:0000256" key="1">
    <source>
        <dbReference type="ARBA" id="ARBA00005061"/>
    </source>
</evidence>
<dbReference type="OrthoDB" id="9804698at2"/>
<feature type="active site" description="Proton acceptor" evidence="9">
    <location>
        <position position="22"/>
    </location>
</feature>
<dbReference type="GO" id="GO:0008616">
    <property type="term" value="P:tRNA queuosine(34) biosynthetic process"/>
    <property type="evidence" value="ECO:0007669"/>
    <property type="project" value="UniProtKB-KW"/>
</dbReference>
<dbReference type="GO" id="GO:0046872">
    <property type="term" value="F:metal ion binding"/>
    <property type="evidence" value="ECO:0007669"/>
    <property type="project" value="UniProtKB-KW"/>
</dbReference>
<organism evidence="11 12">
    <name type="scientific">Dethiosulfovibrio salsuginis</name>
    <dbReference type="NCBI Taxonomy" id="561720"/>
    <lineage>
        <taxon>Bacteria</taxon>
        <taxon>Thermotogati</taxon>
        <taxon>Synergistota</taxon>
        <taxon>Synergistia</taxon>
        <taxon>Synergistales</taxon>
        <taxon>Dethiosulfovibrionaceae</taxon>
        <taxon>Dethiosulfovibrio</taxon>
    </lineage>
</organism>
<evidence type="ECO:0000256" key="9">
    <source>
        <dbReference type="PIRSR" id="PIRSR006113-1"/>
    </source>
</evidence>
<evidence type="ECO:0000256" key="7">
    <source>
        <dbReference type="ARBA" id="ARBA00048807"/>
    </source>
</evidence>
<keyword evidence="12" id="KW-1185">Reference proteome</keyword>
<dbReference type="InterPro" id="IPR038418">
    <property type="entry name" value="6-PTP_synth/QueD_sf"/>
</dbReference>
<keyword evidence="8" id="KW-0671">Queuosine biosynthesis</keyword>
<dbReference type="Gene3D" id="3.30.479.10">
    <property type="entry name" value="6-pyruvoyl tetrahydropterin synthase/QueD"/>
    <property type="match status" value="1"/>
</dbReference>
<sequence length="123" mass="14329">MLLKKEFTFDAAHRLERYRGKCEALHGHTYRLAVTLKGHRDDDDMVFDFTELKKLVTAKVLDRLDHAYLNDVMDQPTAENIALWVWDELDGEVNRPNCKLHTVQVWETATSSVIVDREDAESR</sequence>